<dbReference type="EMBL" id="MSZS01000006">
    <property type="protein sequence ID" value="PKX91401.1"/>
    <property type="molecule type" value="Genomic_DNA"/>
</dbReference>
<accession>A0A2I1C1E0</accession>
<gene>
    <name evidence="1" type="ORF">P174DRAFT_238068</name>
</gene>
<protein>
    <submittedName>
        <fullName evidence="1">Uncharacterized protein</fullName>
    </submittedName>
</protein>
<reference evidence="2" key="1">
    <citation type="journal article" date="2018" name="Proc. Natl. Acad. Sci. U.S.A.">
        <title>Linking secondary metabolites to gene clusters through genome sequencing of six diverse Aspergillus species.</title>
        <authorList>
            <person name="Kaerboelling I."/>
            <person name="Vesth T.C."/>
            <person name="Frisvad J.C."/>
            <person name="Nybo J.L."/>
            <person name="Theobald S."/>
            <person name="Kuo A."/>
            <person name="Bowyer P."/>
            <person name="Matsuda Y."/>
            <person name="Mondo S."/>
            <person name="Lyhne E.K."/>
            <person name="Kogle M.E."/>
            <person name="Clum A."/>
            <person name="Lipzen A."/>
            <person name="Salamov A."/>
            <person name="Ngan C.Y."/>
            <person name="Daum C."/>
            <person name="Chiniquy J."/>
            <person name="Barry K."/>
            <person name="LaButti K."/>
            <person name="Haridas S."/>
            <person name="Simmons B.A."/>
            <person name="Magnuson J.K."/>
            <person name="Mortensen U.H."/>
            <person name="Larsen T.O."/>
            <person name="Grigoriev I.V."/>
            <person name="Baker S.E."/>
            <person name="Andersen M.R."/>
        </authorList>
    </citation>
    <scope>NUCLEOTIDE SEQUENCE [LARGE SCALE GENOMIC DNA]</scope>
    <source>
        <strain evidence="2">IBT 16806</strain>
    </source>
</reference>
<evidence type="ECO:0000313" key="2">
    <source>
        <dbReference type="Proteomes" id="UP000234474"/>
    </source>
</evidence>
<keyword evidence="2" id="KW-1185">Reference proteome</keyword>
<name>A0A2I1C1E0_ASPN1</name>
<evidence type="ECO:0000313" key="1">
    <source>
        <dbReference type="EMBL" id="PKX91401.1"/>
    </source>
</evidence>
<comment type="caution">
    <text evidence="1">The sequence shown here is derived from an EMBL/GenBank/DDBJ whole genome shotgun (WGS) entry which is preliminary data.</text>
</comment>
<proteinExistence type="predicted"/>
<dbReference type="Proteomes" id="UP000234474">
    <property type="component" value="Unassembled WGS sequence"/>
</dbReference>
<organism evidence="1 2">
    <name type="scientific">Aspergillus novofumigatus (strain IBT 16806)</name>
    <dbReference type="NCBI Taxonomy" id="1392255"/>
    <lineage>
        <taxon>Eukaryota</taxon>
        <taxon>Fungi</taxon>
        <taxon>Dikarya</taxon>
        <taxon>Ascomycota</taxon>
        <taxon>Pezizomycotina</taxon>
        <taxon>Eurotiomycetes</taxon>
        <taxon>Eurotiomycetidae</taxon>
        <taxon>Eurotiales</taxon>
        <taxon>Aspergillaceae</taxon>
        <taxon>Aspergillus</taxon>
        <taxon>Aspergillus subgen. Fumigati</taxon>
    </lineage>
</organism>
<dbReference type="RefSeq" id="XP_024679996.1">
    <property type="nucleotide sequence ID" value="XM_024821424.1"/>
</dbReference>
<dbReference type="GeneID" id="36528750"/>
<dbReference type="OrthoDB" id="4185631at2759"/>
<dbReference type="VEuPathDB" id="FungiDB:P174DRAFT_238068"/>
<dbReference type="AlphaFoldDB" id="A0A2I1C1E0"/>
<sequence>MSETSVSPNNPVRILSPSDTLRPCANAIVEMTHTVIASSESPDPATRFKLGEEFAPVIKEATRLYQEMKSLSVSPETSSHGAVFQKSPYVGRLHDTIVVPIENMSGVKVTVRDTAGNAAEVDWTWRNFLFASRLTYVDIEKGKKVGAVVVHFPRKG</sequence>